<dbReference type="InterPro" id="IPR004017">
    <property type="entry name" value="Cys_rich_dom"/>
</dbReference>
<protein>
    <submittedName>
        <fullName evidence="7">Putative oxidoreductase ferredoxin-type protein, clusters with CPO</fullName>
    </submittedName>
</protein>
<dbReference type="PIRSF" id="PIRSF000139">
    <property type="entry name" value="Glc_ox_4Fe-4S"/>
    <property type="match status" value="1"/>
</dbReference>
<dbReference type="GO" id="GO:0051539">
    <property type="term" value="F:4 iron, 4 sulfur cluster binding"/>
    <property type="evidence" value="ECO:0007669"/>
    <property type="project" value="UniProtKB-KW"/>
</dbReference>
<dbReference type="PROSITE" id="PS00198">
    <property type="entry name" value="4FE4S_FER_1"/>
    <property type="match status" value="1"/>
</dbReference>
<gene>
    <name evidence="7" type="ORF">MNB_SV-9-1081</name>
</gene>
<keyword evidence="3" id="KW-0677">Repeat</keyword>
<dbReference type="Gene3D" id="1.10.1060.10">
    <property type="entry name" value="Alpha-helical ferredoxin"/>
    <property type="match status" value="1"/>
</dbReference>
<dbReference type="SUPFAM" id="SSF46548">
    <property type="entry name" value="alpha-helical ferredoxin"/>
    <property type="match status" value="1"/>
</dbReference>
<dbReference type="InterPro" id="IPR017900">
    <property type="entry name" value="4Fe4S_Fe_S_CS"/>
</dbReference>
<dbReference type="InterPro" id="IPR009051">
    <property type="entry name" value="Helical_ferredxn"/>
</dbReference>
<dbReference type="PROSITE" id="PS51379">
    <property type="entry name" value="4FE4S_FER_2"/>
    <property type="match status" value="1"/>
</dbReference>
<evidence type="ECO:0000313" key="7">
    <source>
        <dbReference type="EMBL" id="SFV62361.1"/>
    </source>
</evidence>
<evidence type="ECO:0000259" key="6">
    <source>
        <dbReference type="PROSITE" id="PS51379"/>
    </source>
</evidence>
<keyword evidence="5" id="KW-0411">Iron-sulfur</keyword>
<keyword evidence="1" id="KW-0004">4Fe-4S</keyword>
<evidence type="ECO:0000256" key="5">
    <source>
        <dbReference type="ARBA" id="ARBA00023014"/>
    </source>
</evidence>
<sequence>MRKTEDIFNFKETSDECIKCGKCIPVCTIHQVNPDEVTSPRGFIDLLGAYQDGHLELDKNAKDIFESCFLCTNCVDVCPNSLPTDMVIEEVRKDLADKFGIAWFKKVFFTLLRHRWLMDIMMKLGYTFRTCGFKEDTKKGGIIPRFPMPIIKSGRLLPSLGKTSFLNKYPEEVSHGGKRRVAIFIGCLANYNYTKIGDSLIDILKELDIDAYIPKKQLCCSAPAYFTGDFYTVETLSKKNIEYFESFIDDVEAIIIPEATCSAMIKHDWEVFFTNQGLQDWAYRANQLNKKIFMATEWLEKNTDLKERLAKKGKTISETITYHDACHAKKVQGIYKEPRELLSQNYNITEMSDSNRCCGFGGVTMQTEKYDLAELAGMPKAKMIEDTGAKIVSAECSACRMQISNSLHQAKVDVVFKNPVELIADALK</sequence>
<dbReference type="AlphaFoldDB" id="A0A1W1C9I6"/>
<dbReference type="PANTHER" id="PTHR32479">
    <property type="entry name" value="GLYCOLATE OXIDASE IRON-SULFUR SUBUNIT"/>
    <property type="match status" value="1"/>
</dbReference>
<dbReference type="InterPro" id="IPR012257">
    <property type="entry name" value="Glc_ox_4Fe-4S"/>
</dbReference>
<accession>A0A1W1C9I6</accession>
<reference evidence="7" key="1">
    <citation type="submission" date="2016-10" db="EMBL/GenBank/DDBJ databases">
        <authorList>
            <person name="de Groot N.N."/>
        </authorList>
    </citation>
    <scope>NUCLEOTIDE SEQUENCE</scope>
</reference>
<keyword evidence="2" id="KW-0479">Metal-binding</keyword>
<dbReference type="EMBL" id="FPHG01000052">
    <property type="protein sequence ID" value="SFV62361.1"/>
    <property type="molecule type" value="Genomic_DNA"/>
</dbReference>
<dbReference type="GO" id="GO:0016491">
    <property type="term" value="F:oxidoreductase activity"/>
    <property type="evidence" value="ECO:0007669"/>
    <property type="project" value="UniProtKB-ARBA"/>
</dbReference>
<proteinExistence type="predicted"/>
<dbReference type="Pfam" id="PF13183">
    <property type="entry name" value="Fer4_8"/>
    <property type="match status" value="1"/>
</dbReference>
<feature type="domain" description="4Fe-4S ferredoxin-type" evidence="6">
    <location>
        <begin position="8"/>
        <end position="37"/>
    </location>
</feature>
<name>A0A1W1C9I6_9ZZZZ</name>
<organism evidence="7">
    <name type="scientific">hydrothermal vent metagenome</name>
    <dbReference type="NCBI Taxonomy" id="652676"/>
    <lineage>
        <taxon>unclassified sequences</taxon>
        <taxon>metagenomes</taxon>
        <taxon>ecological metagenomes</taxon>
    </lineage>
</organism>
<dbReference type="InterPro" id="IPR017896">
    <property type="entry name" value="4Fe4S_Fe-S-bd"/>
</dbReference>
<dbReference type="Pfam" id="PF02754">
    <property type="entry name" value="CCG"/>
    <property type="match status" value="2"/>
</dbReference>
<evidence type="ECO:0000256" key="3">
    <source>
        <dbReference type="ARBA" id="ARBA00022737"/>
    </source>
</evidence>
<evidence type="ECO:0000256" key="2">
    <source>
        <dbReference type="ARBA" id="ARBA00022723"/>
    </source>
</evidence>
<dbReference type="PANTHER" id="PTHR32479:SF20">
    <property type="entry name" value="GLYCOLATE OXIDASE IRON-SULFUR SUBUNIT"/>
    <property type="match status" value="1"/>
</dbReference>
<dbReference type="GO" id="GO:0046872">
    <property type="term" value="F:metal ion binding"/>
    <property type="evidence" value="ECO:0007669"/>
    <property type="project" value="UniProtKB-KW"/>
</dbReference>
<keyword evidence="4" id="KW-0408">Iron</keyword>
<evidence type="ECO:0000256" key="1">
    <source>
        <dbReference type="ARBA" id="ARBA00022485"/>
    </source>
</evidence>
<evidence type="ECO:0000256" key="4">
    <source>
        <dbReference type="ARBA" id="ARBA00023004"/>
    </source>
</evidence>